<evidence type="ECO:0000313" key="5">
    <source>
        <dbReference type="Proteomes" id="UP000193200"/>
    </source>
</evidence>
<comment type="similarity">
    <text evidence="1 3">Belongs to the enoyl-CoA hydratase/isomerase family.</text>
</comment>
<dbReference type="Proteomes" id="UP000193200">
    <property type="component" value="Unassembled WGS sequence"/>
</dbReference>
<dbReference type="InterPro" id="IPR018376">
    <property type="entry name" value="Enoyl-CoA_hyd/isom_CS"/>
</dbReference>
<gene>
    <name evidence="4" type="primary">echA8_1</name>
    <name evidence="4" type="ORF">OCH7691_00179</name>
</gene>
<evidence type="ECO:0000256" key="1">
    <source>
        <dbReference type="ARBA" id="ARBA00005254"/>
    </source>
</evidence>
<dbReference type="EC" id="4.2.1.17" evidence="4"/>
<keyword evidence="5" id="KW-1185">Reference proteome</keyword>
<dbReference type="InterPro" id="IPR001753">
    <property type="entry name" value="Enoyl-CoA_hydra/iso"/>
</dbReference>
<dbReference type="RefSeq" id="WP_085881545.1">
    <property type="nucleotide sequence ID" value="NZ_FWFR01000001.1"/>
</dbReference>
<name>A0A1Y5RB95_9PROT</name>
<dbReference type="InterPro" id="IPR014748">
    <property type="entry name" value="Enoyl-CoA_hydra_C"/>
</dbReference>
<dbReference type="GO" id="GO:0006635">
    <property type="term" value="P:fatty acid beta-oxidation"/>
    <property type="evidence" value="ECO:0007669"/>
    <property type="project" value="TreeGrafter"/>
</dbReference>
<dbReference type="SUPFAM" id="SSF52096">
    <property type="entry name" value="ClpP/crotonase"/>
    <property type="match status" value="1"/>
</dbReference>
<dbReference type="GO" id="GO:0004300">
    <property type="term" value="F:enoyl-CoA hydratase activity"/>
    <property type="evidence" value="ECO:0007669"/>
    <property type="project" value="UniProtKB-EC"/>
</dbReference>
<evidence type="ECO:0000256" key="2">
    <source>
        <dbReference type="ARBA" id="ARBA00023239"/>
    </source>
</evidence>
<dbReference type="InterPro" id="IPR029045">
    <property type="entry name" value="ClpP/crotonase-like_dom_sf"/>
</dbReference>
<reference evidence="4 5" key="1">
    <citation type="submission" date="2017-03" db="EMBL/GenBank/DDBJ databases">
        <authorList>
            <person name="Afonso C.L."/>
            <person name="Miller P.J."/>
            <person name="Scott M.A."/>
            <person name="Spackman E."/>
            <person name="Goraichik I."/>
            <person name="Dimitrov K.M."/>
            <person name="Suarez D.L."/>
            <person name="Swayne D.E."/>
        </authorList>
    </citation>
    <scope>NUCLEOTIDE SEQUENCE [LARGE SCALE GENOMIC DNA]</scope>
    <source>
        <strain evidence="4 5">CECT 7691</strain>
    </source>
</reference>
<accession>A0A1Y5RB95</accession>
<keyword evidence="2 4" id="KW-0456">Lyase</keyword>
<protein>
    <submittedName>
        <fullName evidence="4">Putative enoyl-CoA hydratase echA8</fullName>
        <ecNumber evidence="4">4.2.1.17</ecNumber>
    </submittedName>
</protein>
<dbReference type="PROSITE" id="PS00166">
    <property type="entry name" value="ENOYL_COA_HYDRATASE"/>
    <property type="match status" value="1"/>
</dbReference>
<evidence type="ECO:0000313" key="4">
    <source>
        <dbReference type="EMBL" id="SLN12635.1"/>
    </source>
</evidence>
<evidence type="ECO:0000256" key="3">
    <source>
        <dbReference type="RuleBase" id="RU003707"/>
    </source>
</evidence>
<sequence>MPAYETIRLEIADGIATLTLDRPKAKNALDLVMRGELRDAVDRLDTDTDIRAIVFTGAGGDFCSGGDLKSMQDKRSANDGRRRLRGGIDWIVRFMTIDKPVIAAVDGVAYGAGFNLALMADFVLATPRARFCQSFGRVGLVPDFAGFYSLPRIVGMQKAKELIFSAREIGAEEAKDLGLVYDIVPAEDLAEAARALAGRFLHASPVAIGVAKGILNQSFSSDLRQILEMEASGQGICMESEAHREAVRRFVAKEPARFVWPKATGG</sequence>
<organism evidence="4 5">
    <name type="scientific">Oceanibacterium hippocampi</name>
    <dbReference type="NCBI Taxonomy" id="745714"/>
    <lineage>
        <taxon>Bacteria</taxon>
        <taxon>Pseudomonadati</taxon>
        <taxon>Pseudomonadota</taxon>
        <taxon>Alphaproteobacteria</taxon>
        <taxon>Sneathiellales</taxon>
        <taxon>Sneathiellaceae</taxon>
        <taxon>Oceanibacterium</taxon>
    </lineage>
</organism>
<dbReference type="PANTHER" id="PTHR11941:SF54">
    <property type="entry name" value="ENOYL-COA HYDRATASE, MITOCHONDRIAL"/>
    <property type="match status" value="1"/>
</dbReference>
<dbReference type="OrthoDB" id="9781757at2"/>
<dbReference type="CDD" id="cd06558">
    <property type="entry name" value="crotonase-like"/>
    <property type="match status" value="1"/>
</dbReference>
<dbReference type="Pfam" id="PF00378">
    <property type="entry name" value="ECH_1"/>
    <property type="match status" value="1"/>
</dbReference>
<dbReference type="Gene3D" id="1.10.12.10">
    <property type="entry name" value="Lyase 2-enoyl-coa Hydratase, Chain A, domain 2"/>
    <property type="match status" value="1"/>
</dbReference>
<dbReference type="InParanoid" id="A0A1Y5RB95"/>
<dbReference type="AlphaFoldDB" id="A0A1Y5RB95"/>
<dbReference type="PANTHER" id="PTHR11941">
    <property type="entry name" value="ENOYL-COA HYDRATASE-RELATED"/>
    <property type="match status" value="1"/>
</dbReference>
<dbReference type="EMBL" id="FWFR01000001">
    <property type="protein sequence ID" value="SLN12635.1"/>
    <property type="molecule type" value="Genomic_DNA"/>
</dbReference>
<dbReference type="Gene3D" id="3.90.226.10">
    <property type="entry name" value="2-enoyl-CoA Hydratase, Chain A, domain 1"/>
    <property type="match status" value="1"/>
</dbReference>
<proteinExistence type="inferred from homology"/>